<sequence length="72" mass="7862">MLRGMGMKTEDKQCYEQPDFGPTMRPKGLGLGAERRVAAPSSVGKLEMKPGAMVKVINGRHKGTYGKILNEL</sequence>
<name>A0A182Q7K8_9DIPT</name>
<dbReference type="EnsemblMetazoa" id="AFAF004636-RA">
    <property type="protein sequence ID" value="AFAF004636-PA"/>
    <property type="gene ID" value="AFAF004636"/>
</dbReference>
<dbReference type="EMBL" id="AXCN02001539">
    <property type="status" value="NOT_ANNOTATED_CDS"/>
    <property type="molecule type" value="Genomic_DNA"/>
</dbReference>
<dbReference type="InterPro" id="IPR008991">
    <property type="entry name" value="Translation_prot_SH3-like_sf"/>
</dbReference>
<evidence type="ECO:0000256" key="1">
    <source>
        <dbReference type="SAM" id="MobiDB-lite"/>
    </source>
</evidence>
<feature type="region of interest" description="Disordered" evidence="1">
    <location>
        <begin position="1"/>
        <end position="31"/>
    </location>
</feature>
<evidence type="ECO:0000259" key="2">
    <source>
        <dbReference type="Pfam" id="PF00467"/>
    </source>
</evidence>
<dbReference type="Proteomes" id="UP000075886">
    <property type="component" value="Unassembled WGS sequence"/>
</dbReference>
<protein>
    <recommendedName>
        <fullName evidence="2">KOW domain-containing protein</fullName>
    </recommendedName>
</protein>
<dbReference type="Pfam" id="PF00467">
    <property type="entry name" value="KOW"/>
    <property type="match status" value="1"/>
</dbReference>
<evidence type="ECO:0000313" key="3">
    <source>
        <dbReference type="EnsemblMetazoa" id="AFAF004636-PA"/>
    </source>
</evidence>
<dbReference type="VEuPathDB" id="VectorBase:AFAF004636"/>
<dbReference type="SUPFAM" id="SSF50104">
    <property type="entry name" value="Translation proteins SH3-like domain"/>
    <property type="match status" value="1"/>
</dbReference>
<reference evidence="4" key="1">
    <citation type="submission" date="2014-01" db="EMBL/GenBank/DDBJ databases">
        <title>The Genome Sequence of Anopheles farauti FAR1 (V2).</title>
        <authorList>
            <consortium name="The Broad Institute Genomics Platform"/>
            <person name="Neafsey D.E."/>
            <person name="Besansky N."/>
            <person name="Howell P."/>
            <person name="Walton C."/>
            <person name="Young S.K."/>
            <person name="Zeng Q."/>
            <person name="Gargeya S."/>
            <person name="Fitzgerald M."/>
            <person name="Haas B."/>
            <person name="Abouelleil A."/>
            <person name="Allen A.W."/>
            <person name="Alvarado L."/>
            <person name="Arachchi H.M."/>
            <person name="Berlin A.M."/>
            <person name="Chapman S.B."/>
            <person name="Gainer-Dewar J."/>
            <person name="Goldberg J."/>
            <person name="Griggs A."/>
            <person name="Gujja S."/>
            <person name="Hansen M."/>
            <person name="Howarth C."/>
            <person name="Imamovic A."/>
            <person name="Ireland A."/>
            <person name="Larimer J."/>
            <person name="McCowan C."/>
            <person name="Murphy C."/>
            <person name="Pearson M."/>
            <person name="Poon T.W."/>
            <person name="Priest M."/>
            <person name="Roberts A."/>
            <person name="Saif S."/>
            <person name="Shea T."/>
            <person name="Sisk P."/>
            <person name="Sykes S."/>
            <person name="Wortman J."/>
            <person name="Nusbaum C."/>
            <person name="Birren B."/>
        </authorList>
    </citation>
    <scope>NUCLEOTIDE SEQUENCE [LARGE SCALE GENOMIC DNA]</scope>
    <source>
        <strain evidence="4">FAR1</strain>
    </source>
</reference>
<proteinExistence type="predicted"/>
<evidence type="ECO:0000313" key="4">
    <source>
        <dbReference type="Proteomes" id="UP000075886"/>
    </source>
</evidence>
<dbReference type="AlphaFoldDB" id="A0A182Q7K8"/>
<dbReference type="InterPro" id="IPR005824">
    <property type="entry name" value="KOW"/>
</dbReference>
<organism evidence="3 4">
    <name type="scientific">Anopheles farauti</name>
    <dbReference type="NCBI Taxonomy" id="69004"/>
    <lineage>
        <taxon>Eukaryota</taxon>
        <taxon>Metazoa</taxon>
        <taxon>Ecdysozoa</taxon>
        <taxon>Arthropoda</taxon>
        <taxon>Hexapoda</taxon>
        <taxon>Insecta</taxon>
        <taxon>Pterygota</taxon>
        <taxon>Neoptera</taxon>
        <taxon>Endopterygota</taxon>
        <taxon>Diptera</taxon>
        <taxon>Nematocera</taxon>
        <taxon>Culicoidea</taxon>
        <taxon>Culicidae</taxon>
        <taxon>Anophelinae</taxon>
        <taxon>Anopheles</taxon>
    </lineage>
</organism>
<keyword evidence="4" id="KW-1185">Reference proteome</keyword>
<feature type="domain" description="KOW" evidence="2">
    <location>
        <begin position="50"/>
        <end position="69"/>
    </location>
</feature>
<reference evidence="3" key="2">
    <citation type="submission" date="2020-05" db="UniProtKB">
        <authorList>
            <consortium name="EnsemblMetazoa"/>
        </authorList>
    </citation>
    <scope>IDENTIFICATION</scope>
    <source>
        <strain evidence="3">FAR1</strain>
    </source>
</reference>
<accession>A0A182Q7K8</accession>